<feature type="transmembrane region" description="Helical" evidence="2">
    <location>
        <begin position="129"/>
        <end position="150"/>
    </location>
</feature>
<keyword evidence="2" id="KW-1133">Transmembrane helix</keyword>
<evidence type="ECO:0000256" key="1">
    <source>
        <dbReference type="SAM" id="MobiDB-lite"/>
    </source>
</evidence>
<organism evidence="3 4">
    <name type="scientific">Fusarium xylarioides</name>
    <dbReference type="NCBI Taxonomy" id="221167"/>
    <lineage>
        <taxon>Eukaryota</taxon>
        <taxon>Fungi</taxon>
        <taxon>Dikarya</taxon>
        <taxon>Ascomycota</taxon>
        <taxon>Pezizomycotina</taxon>
        <taxon>Sordariomycetes</taxon>
        <taxon>Hypocreomycetidae</taxon>
        <taxon>Hypocreales</taxon>
        <taxon>Nectriaceae</taxon>
        <taxon>Fusarium</taxon>
        <taxon>Fusarium fujikuroi species complex</taxon>
    </lineage>
</organism>
<evidence type="ECO:0000313" key="3">
    <source>
        <dbReference type="EMBL" id="KAG5771002.1"/>
    </source>
</evidence>
<feature type="transmembrane region" description="Helical" evidence="2">
    <location>
        <begin position="194"/>
        <end position="216"/>
    </location>
</feature>
<feature type="region of interest" description="Disordered" evidence="1">
    <location>
        <begin position="1"/>
        <end position="65"/>
    </location>
</feature>
<accession>A0A9P7I150</accession>
<name>A0A9P7I150_9HYPO</name>
<comment type="caution">
    <text evidence="3">The sequence shown here is derived from an EMBL/GenBank/DDBJ whole genome shotgun (WGS) entry which is preliminary data.</text>
</comment>
<reference evidence="3" key="2">
    <citation type="submission" date="2020-10" db="EMBL/GenBank/DDBJ databases">
        <authorList>
            <person name="Peck L.D."/>
            <person name="Nowell R.W."/>
            <person name="Flood J."/>
            <person name="Ryan M.J."/>
            <person name="Barraclough T.G."/>
        </authorList>
    </citation>
    <scope>NUCLEOTIDE SEQUENCE</scope>
    <source>
        <strain evidence="3">IMI 127659i</strain>
    </source>
</reference>
<reference evidence="3" key="1">
    <citation type="journal article" date="2020" name="bioRxiv">
        <title>Historical genomics reveals the evolutionary mechanisms behind multiple outbreaks of the host-specific coffee wilt pathogen Fusarium xylarioides.</title>
        <authorList>
            <person name="Peck D."/>
            <person name="Nowell R.W."/>
            <person name="Flood J."/>
            <person name="Ryan M.J."/>
            <person name="Barraclough T.G."/>
        </authorList>
    </citation>
    <scope>NUCLEOTIDE SEQUENCE</scope>
    <source>
        <strain evidence="3">IMI 127659i</strain>
    </source>
</reference>
<keyword evidence="4" id="KW-1185">Reference proteome</keyword>
<feature type="transmembrane region" description="Helical" evidence="2">
    <location>
        <begin position="510"/>
        <end position="534"/>
    </location>
</feature>
<sequence>MERTAEDRHNNSHSAHELERFHTPKEEFQTQLHHDYQRDESNPLYRSNSTPTPGSPQQSDKVLHHRRPSRAVALEKLRNRPKKLRKALIANILRWFASVLFVVAIYVILWYYSRLDIMSTTTKREFNALIIGLSLGLGMSITISLEAMAVEIRYWIISLRDWPDRETELILKAKDLTKIIQLTWVSKSRSLRSYAVAFIILNIISQIALAMLGLVYSTNTADSAAILHPGNVTIPDMSNIVTNRVLANKSQNNSQALGALRYTANSYGTIALGASWGDMDDIPKPGTLWDNNDPLAFCGGKSCTYVFQESTSRPKNYDLVVSTNRSVEATGNCRSWKVAKGGNGNEITITIDDDKKTQVNITAINGANQTTFMFNAAAPQGQTWSEVTAFEASSSQAWFYRCNVSIAPVVKAIRKEHYIGTNITSLATSAIALQGYGASSLGPTDSDRQFQSYPAESSYGQPMNGSTEDMGQVMSTFAIGVIAVTAQSATGIIVPGMQPQNGVVLQITKWMYVHLILGLSLGVQLLLGVGIAILSTYRRDSGNNVSKCNDVCFRFWVYRQANNDDI</sequence>
<feature type="compositionally biased region" description="Polar residues" evidence="1">
    <location>
        <begin position="44"/>
        <end position="60"/>
    </location>
</feature>
<evidence type="ECO:0000256" key="2">
    <source>
        <dbReference type="SAM" id="Phobius"/>
    </source>
</evidence>
<gene>
    <name evidence="3" type="ORF">H9Q72_002283</name>
</gene>
<feature type="compositionally biased region" description="Basic and acidic residues" evidence="1">
    <location>
        <begin position="1"/>
        <end position="41"/>
    </location>
</feature>
<dbReference type="OrthoDB" id="3596604at2759"/>
<evidence type="ECO:0000313" key="4">
    <source>
        <dbReference type="Proteomes" id="UP000750502"/>
    </source>
</evidence>
<feature type="transmembrane region" description="Helical" evidence="2">
    <location>
        <begin position="88"/>
        <end position="109"/>
    </location>
</feature>
<dbReference type="EMBL" id="JADFTT010000046">
    <property type="protein sequence ID" value="KAG5771002.1"/>
    <property type="molecule type" value="Genomic_DNA"/>
</dbReference>
<proteinExistence type="predicted"/>
<protein>
    <submittedName>
        <fullName evidence="3">Uncharacterized protein</fullName>
    </submittedName>
</protein>
<dbReference type="Proteomes" id="UP000750502">
    <property type="component" value="Unassembled WGS sequence"/>
</dbReference>
<keyword evidence="2" id="KW-0812">Transmembrane</keyword>
<keyword evidence="2" id="KW-0472">Membrane</keyword>
<dbReference type="AlphaFoldDB" id="A0A9P7I150"/>